<protein>
    <submittedName>
        <fullName evidence="8">Calcium-binding EGF domain protein</fullName>
    </submittedName>
</protein>
<dbReference type="InterPro" id="IPR052235">
    <property type="entry name" value="Nephronectin_domain"/>
</dbReference>
<dbReference type="InterPro" id="IPR000742">
    <property type="entry name" value="EGF"/>
</dbReference>
<evidence type="ECO:0000256" key="1">
    <source>
        <dbReference type="ARBA" id="ARBA00022536"/>
    </source>
</evidence>
<keyword evidence="1 5" id="KW-0245">EGF-like domain</keyword>
<dbReference type="PANTHER" id="PTHR24050:SF27">
    <property type="entry name" value="FIBRILLIN-1"/>
    <property type="match status" value="1"/>
</dbReference>
<dbReference type="PROSITE" id="PS50026">
    <property type="entry name" value="EGF_3"/>
    <property type="match status" value="1"/>
</dbReference>
<evidence type="ECO:0000256" key="2">
    <source>
        <dbReference type="ARBA" id="ARBA00022729"/>
    </source>
</evidence>
<evidence type="ECO:0000313" key="9">
    <source>
        <dbReference type="Proteomes" id="UP000019763"/>
    </source>
</evidence>
<evidence type="ECO:0000256" key="5">
    <source>
        <dbReference type="PROSITE-ProRule" id="PRU00076"/>
    </source>
</evidence>
<dbReference type="SMART" id="SM00179">
    <property type="entry name" value="EGF_CA"/>
    <property type="match status" value="1"/>
</dbReference>
<dbReference type="SUPFAM" id="SSF57196">
    <property type="entry name" value="EGF/Laminin"/>
    <property type="match status" value="1"/>
</dbReference>
<dbReference type="PROSITE" id="PS00010">
    <property type="entry name" value="ASX_HYDROXYL"/>
    <property type="match status" value="1"/>
</dbReference>
<dbReference type="GO" id="GO:0005576">
    <property type="term" value="C:extracellular region"/>
    <property type="evidence" value="ECO:0007669"/>
    <property type="project" value="UniProtKB-SubCell"/>
</dbReference>
<dbReference type="InterPro" id="IPR018097">
    <property type="entry name" value="EGF_Ca-bd_CS"/>
</dbReference>
<feature type="compositionally biased region" description="Pro residues" evidence="6">
    <location>
        <begin position="245"/>
        <end position="254"/>
    </location>
</feature>
<comment type="caution">
    <text evidence="8">The sequence shown here is derived from an EMBL/GenBank/DDBJ whole genome shotgun (WGS) entry which is preliminary data.</text>
</comment>
<evidence type="ECO:0000256" key="6">
    <source>
        <dbReference type="SAM" id="MobiDB-lite"/>
    </source>
</evidence>
<keyword evidence="2" id="KW-0732">Signal</keyword>
<dbReference type="CDD" id="cd00054">
    <property type="entry name" value="EGF_CA"/>
    <property type="match status" value="1"/>
</dbReference>
<dbReference type="SMART" id="SM00181">
    <property type="entry name" value="EGF"/>
    <property type="match status" value="2"/>
</dbReference>
<dbReference type="Pfam" id="PF07645">
    <property type="entry name" value="EGF_CA"/>
    <property type="match status" value="1"/>
</dbReference>
<keyword evidence="3" id="KW-0677">Repeat</keyword>
<keyword evidence="4" id="KW-1015">Disulfide bond</keyword>
<dbReference type="InterPro" id="IPR000152">
    <property type="entry name" value="EGF-type_Asp/Asn_hydroxyl_site"/>
</dbReference>
<accession>A0A023AY57</accession>
<dbReference type="EMBL" id="AFNH02001232">
    <property type="protein sequence ID" value="EZG43594.1"/>
    <property type="molecule type" value="Genomic_DNA"/>
</dbReference>
<evidence type="ECO:0000313" key="8">
    <source>
        <dbReference type="EMBL" id="EZG43594.1"/>
    </source>
</evidence>
<reference evidence="8" key="1">
    <citation type="submission" date="2013-12" db="EMBL/GenBank/DDBJ databases">
        <authorList>
            <person name="Omoto C.K."/>
            <person name="Sibley D."/>
            <person name="Venepally P."/>
            <person name="Hadjithomas M."/>
            <person name="Karamycheva S."/>
            <person name="Brunk B."/>
            <person name="Roos D."/>
            <person name="Caler E."/>
            <person name="Lorenzi H."/>
        </authorList>
    </citation>
    <scope>NUCLEOTIDE SEQUENCE</scope>
</reference>
<dbReference type="RefSeq" id="XP_011133172.1">
    <property type="nucleotide sequence ID" value="XM_011134870.1"/>
</dbReference>
<dbReference type="Gene3D" id="2.10.25.10">
    <property type="entry name" value="Laminin"/>
    <property type="match status" value="2"/>
</dbReference>
<dbReference type="PROSITE" id="PS01187">
    <property type="entry name" value="EGF_CA"/>
    <property type="match status" value="1"/>
</dbReference>
<dbReference type="PROSITE" id="PS01186">
    <property type="entry name" value="EGF_2"/>
    <property type="match status" value="1"/>
</dbReference>
<dbReference type="AlphaFoldDB" id="A0A023AY57"/>
<evidence type="ECO:0000256" key="4">
    <source>
        <dbReference type="ARBA" id="ARBA00023157"/>
    </source>
</evidence>
<dbReference type="SUPFAM" id="SSF57184">
    <property type="entry name" value="Growth factor receptor domain"/>
    <property type="match status" value="1"/>
</dbReference>
<dbReference type="Proteomes" id="UP000019763">
    <property type="component" value="Unassembled WGS sequence"/>
</dbReference>
<dbReference type="InterPro" id="IPR001881">
    <property type="entry name" value="EGF-like_Ca-bd_dom"/>
</dbReference>
<dbReference type="VEuPathDB" id="CryptoDB:GNI_165210"/>
<dbReference type="GO" id="GO:0005509">
    <property type="term" value="F:calcium ion binding"/>
    <property type="evidence" value="ECO:0007669"/>
    <property type="project" value="InterPro"/>
</dbReference>
<organism evidence="8 9">
    <name type="scientific">Gregarina niphandrodes</name>
    <name type="common">Septate eugregarine</name>
    <dbReference type="NCBI Taxonomy" id="110365"/>
    <lineage>
        <taxon>Eukaryota</taxon>
        <taxon>Sar</taxon>
        <taxon>Alveolata</taxon>
        <taxon>Apicomplexa</taxon>
        <taxon>Conoidasida</taxon>
        <taxon>Gregarinasina</taxon>
        <taxon>Eugregarinorida</taxon>
        <taxon>Gregarinidae</taxon>
        <taxon>Gregarina</taxon>
    </lineage>
</organism>
<dbReference type="GeneID" id="22915714"/>
<proteinExistence type="predicted"/>
<feature type="compositionally biased region" description="Basic and acidic residues" evidence="6">
    <location>
        <begin position="376"/>
        <end position="401"/>
    </location>
</feature>
<feature type="compositionally biased region" description="Polar residues" evidence="6">
    <location>
        <begin position="351"/>
        <end position="363"/>
    </location>
</feature>
<dbReference type="InterPro" id="IPR049883">
    <property type="entry name" value="NOTCH1_EGF-like"/>
</dbReference>
<dbReference type="eggNOG" id="KOG1215">
    <property type="taxonomic scope" value="Eukaryota"/>
</dbReference>
<dbReference type="PANTHER" id="PTHR24050">
    <property type="entry name" value="PA14 DOMAIN-CONTAINING PROTEIN"/>
    <property type="match status" value="1"/>
</dbReference>
<evidence type="ECO:0000256" key="3">
    <source>
        <dbReference type="ARBA" id="ARBA00022737"/>
    </source>
</evidence>
<dbReference type="OrthoDB" id="10045365at2759"/>
<feature type="region of interest" description="Disordered" evidence="6">
    <location>
        <begin position="339"/>
        <end position="402"/>
    </location>
</feature>
<comment type="caution">
    <text evidence="5">Lacks conserved residue(s) required for the propagation of feature annotation.</text>
</comment>
<sequence>MCVAGEGVCGTREAQVECERVCARHNGRLQVGADGAASCSCAEGFEADAFAQTCVDVDECARGLDHCPRASSVCRNTAGGYYCECGAGFIPTFDGRGCERLNPCLAEPPPCGAGNCCRPQDGNYTCAAPATANLQVAGSNPADDQHVCPEDYLYQNARKFATTNGLATNGLATNGYGGWGHGPLARAKLLHGAAAAGPNGGLLTPQFWLDLVSLQHENLMNVLGPLFDSSIAPAIATLIASKALQPPPPRTPTDPRPRRATPSRLEPPSVGSGVTVETAATGASNSGGSSGGPNGSRQEKRVRHKKEDELEELVQQLFFDDSLLAHSFANLLEANSPLPEPTAGGLGPEVGSNTFSGPISNVPTGGRESLRGGGSDSRRRSDSNRRPPVPEHGGTGRREKTAQLPSEILALLREQEQYSSLGFAVQEYPGLAATEFGGYPAAEFGTDAEFHIFA</sequence>
<keyword evidence="9" id="KW-1185">Reference proteome</keyword>
<feature type="region of interest" description="Disordered" evidence="6">
    <location>
        <begin position="242"/>
        <end position="306"/>
    </location>
</feature>
<evidence type="ECO:0000259" key="7">
    <source>
        <dbReference type="PROSITE" id="PS50026"/>
    </source>
</evidence>
<gene>
    <name evidence="8" type="ORF">GNI_165210</name>
</gene>
<dbReference type="InterPro" id="IPR009030">
    <property type="entry name" value="Growth_fac_rcpt_cys_sf"/>
</dbReference>
<name>A0A023AY57_GRENI</name>
<feature type="domain" description="EGF-like" evidence="7">
    <location>
        <begin position="56"/>
        <end position="99"/>
    </location>
</feature>